<dbReference type="Pfam" id="PF04143">
    <property type="entry name" value="Sulf_transp"/>
    <property type="match status" value="1"/>
</dbReference>
<evidence type="ECO:0000256" key="9">
    <source>
        <dbReference type="SAM" id="Phobius"/>
    </source>
</evidence>
<evidence type="ECO:0000256" key="7">
    <source>
        <dbReference type="ARBA" id="ARBA00023136"/>
    </source>
</evidence>
<evidence type="ECO:0000313" key="10">
    <source>
        <dbReference type="EMBL" id="VTP69153.1"/>
    </source>
</evidence>
<feature type="transmembrane region" description="Helical" evidence="9">
    <location>
        <begin position="12"/>
        <end position="32"/>
    </location>
</feature>
<dbReference type="GO" id="GO:0005886">
    <property type="term" value="C:plasma membrane"/>
    <property type="evidence" value="ECO:0007669"/>
    <property type="project" value="UniProtKB-SubCell"/>
</dbReference>
<reference evidence="10 11" key="1">
    <citation type="submission" date="2019-05" db="EMBL/GenBank/DDBJ databases">
        <authorList>
            <consortium name="Pathogen Informatics"/>
        </authorList>
    </citation>
    <scope>NUCLEOTIDE SEQUENCE [LARGE SCALE GENOMIC DNA]</scope>
    <source>
        <strain evidence="10 11">NCTC13032</strain>
    </source>
</reference>
<dbReference type="InterPro" id="IPR007272">
    <property type="entry name" value="Sulf_transp_TsuA/YedE"/>
</dbReference>
<name>A0A4V6JIR7_9ENTR</name>
<evidence type="ECO:0000256" key="8">
    <source>
        <dbReference type="ARBA" id="ARBA00035655"/>
    </source>
</evidence>
<dbReference type="EMBL" id="LR590464">
    <property type="protein sequence ID" value="VTP69153.1"/>
    <property type="molecule type" value="Genomic_DNA"/>
</dbReference>
<dbReference type="STRING" id="83655.APT61_09480"/>
<keyword evidence="5 9" id="KW-0812">Transmembrane</keyword>
<evidence type="ECO:0000256" key="2">
    <source>
        <dbReference type="ARBA" id="ARBA00022448"/>
    </source>
</evidence>
<gene>
    <name evidence="10" type="primary">yedE_1</name>
    <name evidence="10" type="ORF">NCTC13032_04046</name>
</gene>
<keyword evidence="3" id="KW-1003">Cell membrane</keyword>
<keyword evidence="6 9" id="KW-1133">Transmembrane helix</keyword>
<dbReference type="PANTHER" id="PTHR30574">
    <property type="entry name" value="INNER MEMBRANE PROTEIN YEDE"/>
    <property type="match status" value="1"/>
</dbReference>
<evidence type="ECO:0000313" key="11">
    <source>
        <dbReference type="Proteomes" id="UP000310719"/>
    </source>
</evidence>
<dbReference type="Proteomes" id="UP000310719">
    <property type="component" value="Chromosome"/>
</dbReference>
<comment type="subcellular location">
    <subcellularLocation>
        <location evidence="1">Cell inner membrane</location>
        <topology evidence="1">Multi-pass membrane protein</topology>
    </subcellularLocation>
</comment>
<dbReference type="AlphaFoldDB" id="A0A4V6JIR7"/>
<keyword evidence="2" id="KW-0813">Transport</keyword>
<dbReference type="PANTHER" id="PTHR30574:SF1">
    <property type="entry name" value="SULPHUR TRANSPORT DOMAIN-CONTAINING PROTEIN"/>
    <property type="match status" value="1"/>
</dbReference>
<feature type="transmembrane region" description="Helical" evidence="9">
    <location>
        <begin position="81"/>
        <end position="100"/>
    </location>
</feature>
<evidence type="ECO:0000256" key="4">
    <source>
        <dbReference type="ARBA" id="ARBA00022519"/>
    </source>
</evidence>
<evidence type="ECO:0000256" key="1">
    <source>
        <dbReference type="ARBA" id="ARBA00004429"/>
    </source>
</evidence>
<protein>
    <submittedName>
        <fullName evidence="10">Putative inner membrane protein</fullName>
    </submittedName>
</protein>
<accession>A0A4V6JIR7</accession>
<keyword evidence="4" id="KW-0997">Cell inner membrane</keyword>
<evidence type="ECO:0000256" key="5">
    <source>
        <dbReference type="ARBA" id="ARBA00022692"/>
    </source>
</evidence>
<organism evidence="10 11">
    <name type="scientific">Leclercia adecarboxylata</name>
    <dbReference type="NCBI Taxonomy" id="83655"/>
    <lineage>
        <taxon>Bacteria</taxon>
        <taxon>Pseudomonadati</taxon>
        <taxon>Pseudomonadota</taxon>
        <taxon>Gammaproteobacteria</taxon>
        <taxon>Enterobacterales</taxon>
        <taxon>Enterobacteriaceae</taxon>
        <taxon>Leclercia</taxon>
    </lineage>
</organism>
<feature type="transmembrane region" description="Helical" evidence="9">
    <location>
        <begin position="112"/>
        <end position="136"/>
    </location>
</feature>
<sequence length="219" mass="24034">MSWQHFKQTYLIKFWSPVPAVIAAGILSTYYFGITGTFWAVTGEFTRWGGQLLQLAGVHTEEWGYFKLIHLEGTPLTRIDGMMIIGMFGGCFAAALWANNVKLRMPHSRIRIAQAVVGGIIAGFGARLAMGCNLAAFFTGIPQFSLHAWFFALATAVGSYFGARFTLLPLFRIPVKIQKVSAASPLTQKPDQARRRFRPGNAGVLRDAGLGALYRAESA</sequence>
<keyword evidence="7 9" id="KW-0472">Membrane</keyword>
<proteinExistence type="inferred from homology"/>
<evidence type="ECO:0000256" key="6">
    <source>
        <dbReference type="ARBA" id="ARBA00022989"/>
    </source>
</evidence>
<feature type="transmembrane region" description="Helical" evidence="9">
    <location>
        <begin position="148"/>
        <end position="171"/>
    </location>
</feature>
<evidence type="ECO:0000256" key="3">
    <source>
        <dbReference type="ARBA" id="ARBA00022475"/>
    </source>
</evidence>
<comment type="similarity">
    <text evidence="8">Belongs to the TsuA/YedE (TC 9.B.102) family.</text>
</comment>